<reference evidence="2 3" key="1">
    <citation type="journal article" date="2015" name="Nature">
        <title>rRNA introns, odd ribosomes, and small enigmatic genomes across a large radiation of phyla.</title>
        <authorList>
            <person name="Brown C.T."/>
            <person name="Hug L.A."/>
            <person name="Thomas B.C."/>
            <person name="Sharon I."/>
            <person name="Castelle C.J."/>
            <person name="Singh A."/>
            <person name="Wilkins M.J."/>
            <person name="Williams K.H."/>
            <person name="Banfield J.F."/>
        </authorList>
    </citation>
    <scope>NUCLEOTIDE SEQUENCE [LARGE SCALE GENOMIC DNA]</scope>
</reference>
<accession>A0A0G1DMU3</accession>
<keyword evidence="1" id="KW-1133">Transmembrane helix</keyword>
<evidence type="ECO:0000313" key="3">
    <source>
        <dbReference type="Proteomes" id="UP000034090"/>
    </source>
</evidence>
<name>A0A0G1DMU3_9BACT</name>
<organism evidence="2 3">
    <name type="scientific">Candidatus Woesebacteria bacterium GW2011_GWB1_43_14</name>
    <dbReference type="NCBI Taxonomy" id="1618578"/>
    <lineage>
        <taxon>Bacteria</taxon>
        <taxon>Candidatus Woeseibacteriota</taxon>
    </lineage>
</organism>
<dbReference type="Proteomes" id="UP000034090">
    <property type="component" value="Unassembled WGS sequence"/>
</dbReference>
<gene>
    <name evidence="2" type="ORF">UV74_C0001G0089</name>
</gene>
<sequence>MTLLPGWADNPIPVTRSLAPGNYEIQVWAVGGRVIFVSDPFQVSEGEVELPQCGDIISLEDENLCPLVCPAFTRYDPEQGSITRCETCGNDLQACCPTGEPCSPGLTCRILPPATSGTCLLLDFQEEDPHFCFTTNNLNTAIGCIPFDLPESIAIFFLGWGTGVGGGIAFLLSVYAGFQILTSSGDPKRLEGGKSLLWSALTGLSLIIFSVFLLRFIGINILGISN</sequence>
<dbReference type="EMBL" id="LCFQ01000001">
    <property type="protein sequence ID" value="KKS98979.1"/>
    <property type="molecule type" value="Genomic_DNA"/>
</dbReference>
<feature type="transmembrane region" description="Helical" evidence="1">
    <location>
        <begin position="196"/>
        <end position="217"/>
    </location>
</feature>
<dbReference type="STRING" id="1618578.UV74_C0001G0089"/>
<evidence type="ECO:0000313" key="2">
    <source>
        <dbReference type="EMBL" id="KKS98979.1"/>
    </source>
</evidence>
<dbReference type="AlphaFoldDB" id="A0A0G1DMU3"/>
<protein>
    <submittedName>
        <fullName evidence="2">Uncharacterized protein</fullName>
    </submittedName>
</protein>
<comment type="caution">
    <text evidence="2">The sequence shown here is derived from an EMBL/GenBank/DDBJ whole genome shotgun (WGS) entry which is preliminary data.</text>
</comment>
<evidence type="ECO:0000256" key="1">
    <source>
        <dbReference type="SAM" id="Phobius"/>
    </source>
</evidence>
<proteinExistence type="predicted"/>
<keyword evidence="1" id="KW-0812">Transmembrane</keyword>
<keyword evidence="1" id="KW-0472">Membrane</keyword>
<feature type="transmembrane region" description="Helical" evidence="1">
    <location>
        <begin position="153"/>
        <end position="176"/>
    </location>
</feature>